<gene>
    <name evidence="2" type="ORF">ACFPYJ_30660</name>
</gene>
<protein>
    <submittedName>
        <fullName evidence="2">PucR family transcriptional regulator</fullName>
    </submittedName>
</protein>
<name>A0ABW0W7I7_9BACL</name>
<dbReference type="EMBL" id="JBHSOW010000125">
    <property type="protein sequence ID" value="MFC5653403.1"/>
    <property type="molecule type" value="Genomic_DNA"/>
</dbReference>
<evidence type="ECO:0000313" key="2">
    <source>
        <dbReference type="EMBL" id="MFC5653403.1"/>
    </source>
</evidence>
<evidence type="ECO:0000313" key="3">
    <source>
        <dbReference type="Proteomes" id="UP001596047"/>
    </source>
</evidence>
<dbReference type="PANTHER" id="PTHR33744">
    <property type="entry name" value="CARBOHYDRATE DIACID REGULATOR"/>
    <property type="match status" value="1"/>
</dbReference>
<organism evidence="2 3">
    <name type="scientific">Paenibacillus solisilvae</name>
    <dbReference type="NCBI Taxonomy" id="2486751"/>
    <lineage>
        <taxon>Bacteria</taxon>
        <taxon>Bacillati</taxon>
        <taxon>Bacillota</taxon>
        <taxon>Bacilli</taxon>
        <taxon>Bacillales</taxon>
        <taxon>Paenibacillaceae</taxon>
        <taxon>Paenibacillus</taxon>
    </lineage>
</organism>
<keyword evidence="3" id="KW-1185">Reference proteome</keyword>
<accession>A0ABW0W7I7</accession>
<evidence type="ECO:0000259" key="1">
    <source>
        <dbReference type="Pfam" id="PF17853"/>
    </source>
</evidence>
<comment type="caution">
    <text evidence="2">The sequence shown here is derived from an EMBL/GenBank/DDBJ whole genome shotgun (WGS) entry which is preliminary data.</text>
</comment>
<dbReference type="PANTHER" id="PTHR33744:SF1">
    <property type="entry name" value="DNA-BINDING TRANSCRIPTIONAL ACTIVATOR ADER"/>
    <property type="match status" value="1"/>
</dbReference>
<dbReference type="Proteomes" id="UP001596047">
    <property type="component" value="Unassembled WGS sequence"/>
</dbReference>
<dbReference type="InterPro" id="IPR051448">
    <property type="entry name" value="CdaR-like_regulators"/>
</dbReference>
<dbReference type="Pfam" id="PF17853">
    <property type="entry name" value="GGDEF_2"/>
    <property type="match status" value="1"/>
</dbReference>
<sequence length="275" mass="31617">MRDRFLQDLVLGRKNKSANLKENLLRLNLNPYYTYPALALLEPITPYDDEHEKVLHIERMRDYLQQQVSGGSVVFRDDQNRIGLLFSWVSKEFLGAIQRMLSQQFSLPVNIGVGKPCSHLCDVNQSYRQASRALQNKFYRGTGQIIYYSELSRYVTLSDYPEDKEKELLESLKAADSTSEIEEAVNEFYNGLLENGPIDIKNMYELTVRLLIGTEKRLLANTNYVSAYGKFECDSLRVLTQRNNRQGQTYCAITQAVHSCLPSQSPTEYRESVGK</sequence>
<proteinExistence type="predicted"/>
<dbReference type="InterPro" id="IPR041522">
    <property type="entry name" value="CdaR_GGDEF"/>
</dbReference>
<reference evidence="3" key="1">
    <citation type="journal article" date="2019" name="Int. J. Syst. Evol. Microbiol.">
        <title>The Global Catalogue of Microorganisms (GCM) 10K type strain sequencing project: providing services to taxonomists for standard genome sequencing and annotation.</title>
        <authorList>
            <consortium name="The Broad Institute Genomics Platform"/>
            <consortium name="The Broad Institute Genome Sequencing Center for Infectious Disease"/>
            <person name="Wu L."/>
            <person name="Ma J."/>
        </authorList>
    </citation>
    <scope>NUCLEOTIDE SEQUENCE [LARGE SCALE GENOMIC DNA]</scope>
    <source>
        <strain evidence="3">CGMCC 1.3240</strain>
    </source>
</reference>
<dbReference type="RefSeq" id="WP_379192087.1">
    <property type="nucleotide sequence ID" value="NZ_JBHSOW010000125.1"/>
</dbReference>
<feature type="domain" description="CdaR GGDEF-like" evidence="1">
    <location>
        <begin position="23"/>
        <end position="135"/>
    </location>
</feature>